<evidence type="ECO:0000313" key="3">
    <source>
        <dbReference type="EMBL" id="MDT7519796.1"/>
    </source>
</evidence>
<feature type="transmembrane region" description="Helical" evidence="1">
    <location>
        <begin position="107"/>
        <end position="123"/>
    </location>
</feature>
<dbReference type="InterPro" id="IPR043128">
    <property type="entry name" value="Rev_trsase/Diguanyl_cyclase"/>
</dbReference>
<keyword evidence="4" id="KW-1185">Reference proteome</keyword>
<dbReference type="Proteomes" id="UP001321700">
    <property type="component" value="Unassembled WGS sequence"/>
</dbReference>
<dbReference type="SUPFAM" id="SSF141868">
    <property type="entry name" value="EAL domain-like"/>
    <property type="match status" value="1"/>
</dbReference>
<evidence type="ECO:0000259" key="2">
    <source>
        <dbReference type="PROSITE" id="PS50883"/>
    </source>
</evidence>
<feature type="transmembrane region" description="Helical" evidence="1">
    <location>
        <begin position="181"/>
        <end position="200"/>
    </location>
</feature>
<accession>A0ABU3KPW7</accession>
<keyword evidence="1" id="KW-1133">Transmembrane helix</keyword>
<feature type="transmembrane region" description="Helical" evidence="1">
    <location>
        <begin position="129"/>
        <end position="145"/>
    </location>
</feature>
<comment type="caution">
    <text evidence="3">The sequence shown here is derived from an EMBL/GenBank/DDBJ whole genome shotgun (WGS) entry which is preliminary data.</text>
</comment>
<dbReference type="PANTHER" id="PTHR33121:SF79">
    <property type="entry name" value="CYCLIC DI-GMP PHOSPHODIESTERASE PDED-RELATED"/>
    <property type="match status" value="1"/>
</dbReference>
<dbReference type="SMART" id="SM00267">
    <property type="entry name" value="GGDEF"/>
    <property type="match status" value="1"/>
</dbReference>
<feature type="transmembrane region" description="Helical" evidence="1">
    <location>
        <begin position="150"/>
        <end position="169"/>
    </location>
</feature>
<dbReference type="InterPro" id="IPR001633">
    <property type="entry name" value="EAL_dom"/>
</dbReference>
<dbReference type="CDD" id="cd01948">
    <property type="entry name" value="EAL"/>
    <property type="match status" value="1"/>
</dbReference>
<dbReference type="InterPro" id="IPR035919">
    <property type="entry name" value="EAL_sf"/>
</dbReference>
<gene>
    <name evidence="3" type="ORF">RAE19_13940</name>
</gene>
<dbReference type="Gene3D" id="3.30.70.270">
    <property type="match status" value="1"/>
</dbReference>
<dbReference type="InterPro" id="IPR050706">
    <property type="entry name" value="Cyclic-di-GMP_PDE-like"/>
</dbReference>
<dbReference type="SMART" id="SM00052">
    <property type="entry name" value="EAL"/>
    <property type="match status" value="1"/>
</dbReference>
<dbReference type="EMBL" id="JAVBIK010000001">
    <property type="protein sequence ID" value="MDT7519796.1"/>
    <property type="molecule type" value="Genomic_DNA"/>
</dbReference>
<feature type="domain" description="EAL" evidence="2">
    <location>
        <begin position="402"/>
        <end position="655"/>
    </location>
</feature>
<reference evidence="3 4" key="1">
    <citation type="submission" date="2023-08" db="EMBL/GenBank/DDBJ databases">
        <title>Rhodoferax potami sp. nov. and Rhodoferax mekongensis sp. nov., isolated from the Mekong River in Thailand.</title>
        <authorList>
            <person name="Kitikhun S."/>
            <person name="Charoenyingcharoen P."/>
            <person name="Siriarchawattana P."/>
            <person name="Likhitrattanapisal S."/>
            <person name="Nilsakha T."/>
            <person name="Chanpet A."/>
            <person name="Rattanawaree P."/>
            <person name="Ingsriswang S."/>
        </authorList>
    </citation>
    <scope>NUCLEOTIDE SEQUENCE [LARGE SCALE GENOMIC DNA]</scope>
    <source>
        <strain evidence="3 4">TBRC 17660</strain>
    </source>
</reference>
<feature type="transmembrane region" description="Helical" evidence="1">
    <location>
        <begin position="73"/>
        <end position="95"/>
    </location>
</feature>
<keyword evidence="1" id="KW-0812">Transmembrane</keyword>
<protein>
    <submittedName>
        <fullName evidence="3">Bifunctional diguanylate cyclase/phosphodiesterase</fullName>
    </submittedName>
</protein>
<keyword evidence="1" id="KW-0472">Membrane</keyword>
<dbReference type="SUPFAM" id="SSF55073">
    <property type="entry name" value="Nucleotide cyclase"/>
    <property type="match status" value="1"/>
</dbReference>
<evidence type="ECO:0000256" key="1">
    <source>
        <dbReference type="SAM" id="Phobius"/>
    </source>
</evidence>
<name>A0ABU3KPW7_9BURK</name>
<proteinExistence type="predicted"/>
<dbReference type="PANTHER" id="PTHR33121">
    <property type="entry name" value="CYCLIC DI-GMP PHOSPHODIESTERASE PDEF"/>
    <property type="match status" value="1"/>
</dbReference>
<organism evidence="3 4">
    <name type="scientific">Rhodoferax potami</name>
    <dbReference type="NCBI Taxonomy" id="3068338"/>
    <lineage>
        <taxon>Bacteria</taxon>
        <taxon>Pseudomonadati</taxon>
        <taxon>Pseudomonadota</taxon>
        <taxon>Betaproteobacteria</taxon>
        <taxon>Burkholderiales</taxon>
        <taxon>Comamonadaceae</taxon>
        <taxon>Rhodoferax</taxon>
    </lineage>
</organism>
<dbReference type="InterPro" id="IPR029787">
    <property type="entry name" value="Nucleotide_cyclase"/>
</dbReference>
<dbReference type="Pfam" id="PF00563">
    <property type="entry name" value="EAL"/>
    <property type="match status" value="1"/>
</dbReference>
<dbReference type="Gene3D" id="3.20.20.450">
    <property type="entry name" value="EAL domain"/>
    <property type="match status" value="1"/>
</dbReference>
<evidence type="ECO:0000313" key="4">
    <source>
        <dbReference type="Proteomes" id="UP001321700"/>
    </source>
</evidence>
<feature type="transmembrane region" description="Helical" evidence="1">
    <location>
        <begin position="47"/>
        <end position="67"/>
    </location>
</feature>
<feature type="transmembrane region" description="Helical" evidence="1">
    <location>
        <begin position="252"/>
        <end position="271"/>
    </location>
</feature>
<dbReference type="PROSITE" id="PS50883">
    <property type="entry name" value="EAL"/>
    <property type="match status" value="1"/>
</dbReference>
<dbReference type="RefSeq" id="WP_313875454.1">
    <property type="nucleotide sequence ID" value="NZ_JAVBIK010000001.1"/>
</dbReference>
<dbReference type="InterPro" id="IPR000160">
    <property type="entry name" value="GGDEF_dom"/>
</dbReference>
<sequence>MDPHACPLPIGQSPPPSEQALPATLKQLLGIGEQELVPDASRRSNTLIFTVIGTLTLLVFGVANVRAGQDHRLMVMGVVQLLEVVFLLVPAIILVSRRAPPVLSENMLVLAGFAIFASNAVFGGQTGDAPYWTFVFPYLVFFLRGQKTGWLVGLAFAVLVPCLMLYSSRHWDFWAYDDAHALYYGLAYFFNVVTAAYFNLLRSRFQAHLADQVEYHTGEVRKHIGTLQHNALHDLSTGLLNRQGLTERLDSSLAVLSAGGGFLLVAHVRFFRVPELASIVGSAKVDESLGQLGRVLQQHLTGLVGLARIGQDTLGVVLQSDTADASAVQQLRAIAHLRNVTHLSEFAVHVEMALGVAVQRLGEASDAEVLMRNAEQALLFAVDHRLDHQFFDALLHKHFVDRNRRYEKLREAILHNTLMLHYQPQVDLKTGLVVGAEALARWNDPQEGMVPPDKFIPIIESTGLLHRFSVWTVARALRDCSAWQTRLPGVSVSINLSADALHDPEVLQIVEQHLMSSGLSPALVVMELTESVLLTSPEAALDCMARFVALGVKLSIDDYGAGFSSLTYLKQLPAQEMKIDKSFMENLAEGSKDRAIVLSSIELGHDLGLKVLAEGIEDEATCHALRDAGCDLGQGWWFAKAMPSADFENWTLARNSAATASAPTGQDS</sequence>
<dbReference type="Pfam" id="PF00990">
    <property type="entry name" value="GGDEF"/>
    <property type="match status" value="1"/>
</dbReference>